<accession>A0A8S3S3H1</accession>
<evidence type="ECO:0000256" key="1">
    <source>
        <dbReference type="ARBA" id="ARBA00022536"/>
    </source>
</evidence>
<evidence type="ECO:0000313" key="7">
    <source>
        <dbReference type="Proteomes" id="UP000683360"/>
    </source>
</evidence>
<keyword evidence="7" id="KW-1185">Reference proteome</keyword>
<protein>
    <recommendedName>
        <fullName evidence="5">4Fe-4S ferredoxin-type domain-containing protein</fullName>
    </recommendedName>
</protein>
<keyword evidence="3" id="KW-0472">Membrane</keyword>
<keyword evidence="3" id="KW-1133">Transmembrane helix</keyword>
<dbReference type="PROSITE" id="PS51379">
    <property type="entry name" value="4FE4S_FER_2"/>
    <property type="match status" value="1"/>
</dbReference>
<dbReference type="Pfam" id="PF07974">
    <property type="entry name" value="EGF_2"/>
    <property type="match status" value="1"/>
</dbReference>
<dbReference type="PROSITE" id="PS01186">
    <property type="entry name" value="EGF_2"/>
    <property type="match status" value="1"/>
</dbReference>
<comment type="caution">
    <text evidence="6">The sequence shown here is derived from an EMBL/GenBank/DDBJ whole genome shotgun (WGS) entry which is preliminary data.</text>
</comment>
<proteinExistence type="predicted"/>
<dbReference type="InterPro" id="IPR009030">
    <property type="entry name" value="Growth_fac_rcpt_cys_sf"/>
</dbReference>
<evidence type="ECO:0000256" key="4">
    <source>
        <dbReference type="SAM" id="SignalP"/>
    </source>
</evidence>
<dbReference type="PROSITE" id="PS00198">
    <property type="entry name" value="4FE4S_FER_1"/>
    <property type="match status" value="1"/>
</dbReference>
<dbReference type="Proteomes" id="UP000683360">
    <property type="component" value="Unassembled WGS sequence"/>
</dbReference>
<keyword evidence="3" id="KW-0812">Transmembrane</keyword>
<dbReference type="InterPro" id="IPR013111">
    <property type="entry name" value="EGF_extracell"/>
</dbReference>
<dbReference type="PROSITE" id="PS00022">
    <property type="entry name" value="EGF_1"/>
    <property type="match status" value="1"/>
</dbReference>
<reference evidence="6" key="1">
    <citation type="submission" date="2021-03" db="EMBL/GenBank/DDBJ databases">
        <authorList>
            <person name="Bekaert M."/>
        </authorList>
    </citation>
    <scope>NUCLEOTIDE SEQUENCE</scope>
</reference>
<feature type="transmembrane region" description="Helical" evidence="3">
    <location>
        <begin position="172"/>
        <end position="198"/>
    </location>
</feature>
<keyword evidence="4" id="KW-0732">Signal</keyword>
<dbReference type="InterPro" id="IPR000742">
    <property type="entry name" value="EGF"/>
</dbReference>
<dbReference type="SUPFAM" id="SSF57184">
    <property type="entry name" value="Growth factor receptor domain"/>
    <property type="match status" value="1"/>
</dbReference>
<evidence type="ECO:0000256" key="3">
    <source>
        <dbReference type="SAM" id="Phobius"/>
    </source>
</evidence>
<evidence type="ECO:0000256" key="2">
    <source>
        <dbReference type="ARBA" id="ARBA00023157"/>
    </source>
</evidence>
<gene>
    <name evidence="6" type="ORF">MEDL_26852</name>
</gene>
<dbReference type="InterPro" id="IPR017900">
    <property type="entry name" value="4Fe4S_Fe_S_CS"/>
</dbReference>
<dbReference type="OrthoDB" id="6137592at2759"/>
<dbReference type="AlphaFoldDB" id="A0A8S3S3H1"/>
<name>A0A8S3S3H1_MYTED</name>
<organism evidence="6 7">
    <name type="scientific">Mytilus edulis</name>
    <name type="common">Blue mussel</name>
    <dbReference type="NCBI Taxonomy" id="6550"/>
    <lineage>
        <taxon>Eukaryota</taxon>
        <taxon>Metazoa</taxon>
        <taxon>Spiralia</taxon>
        <taxon>Lophotrochozoa</taxon>
        <taxon>Mollusca</taxon>
        <taxon>Bivalvia</taxon>
        <taxon>Autobranchia</taxon>
        <taxon>Pteriomorphia</taxon>
        <taxon>Mytilida</taxon>
        <taxon>Mytiloidea</taxon>
        <taxon>Mytilidae</taxon>
        <taxon>Mytilinae</taxon>
        <taxon>Mytilus</taxon>
    </lineage>
</organism>
<dbReference type="InterPro" id="IPR017896">
    <property type="entry name" value="4Fe4S_Fe-S-bd"/>
</dbReference>
<evidence type="ECO:0000259" key="5">
    <source>
        <dbReference type="PROSITE" id="PS51379"/>
    </source>
</evidence>
<dbReference type="GO" id="GO:0005044">
    <property type="term" value="F:scavenger receptor activity"/>
    <property type="evidence" value="ECO:0007669"/>
    <property type="project" value="InterPro"/>
</dbReference>
<feature type="chain" id="PRO_5035873640" description="4Fe-4S ferredoxin-type domain-containing protein" evidence="4">
    <location>
        <begin position="29"/>
        <end position="494"/>
    </location>
</feature>
<dbReference type="PANTHER" id="PTHR24043">
    <property type="entry name" value="SCAVENGER RECEPTOR CLASS F"/>
    <property type="match status" value="1"/>
</dbReference>
<sequence length="494" mass="55044">MAIYLSVMPSYNEYLLFCFLIWIPFCGSLDGTNVCKRTINATDAKNKVVQIYDFFCCAGYKAANNRCVECKDCIKTCPSGFCGEGCVNTCECTTNAYCHPIKCCVCNIGFNGKLCDTPCAEGYYGDGCMHTCLCSNHSTCDRFTGTCLCDDGWTGNTCAEDAETIHQSTKSFSLIVIAIIVLGLLIIIVAFISVVIFISRNGRKKYRVVEATTTDATGHYDEINPYDEIPEEQLEQLERIREPYYSTPLDVVKLKRTHSLPYIKPNRIRDEHIVPEIRYPNGSPKMHKYLSLPNLCNKDIMKAPYTELNVLKEVRHYNQLKHHSHHPTGSGYLHPYNRLLRPGIIGSGYLHPYTALKKNSENIRTSFDSNIGVQRSVSGYNTSYTSVYRLRSGDNRSETIVNTPVSGDNKSDTIVYTPVSGDNTSDAPADGQVSGDNKSETWVYGPVSGNNESNTSIIRAVSGENTFVYTAVRGDNESVKRPISDDNKTNNVIQ</sequence>
<feature type="signal peptide" evidence="4">
    <location>
        <begin position="1"/>
        <end position="28"/>
    </location>
</feature>
<dbReference type="PANTHER" id="PTHR24043:SF8">
    <property type="entry name" value="EGF-LIKE DOMAIN-CONTAINING PROTEIN"/>
    <property type="match status" value="1"/>
</dbReference>
<dbReference type="Gene3D" id="2.170.300.10">
    <property type="entry name" value="Tie2 ligand-binding domain superfamily"/>
    <property type="match status" value="1"/>
</dbReference>
<feature type="domain" description="4Fe-4S ferredoxin-type" evidence="5">
    <location>
        <begin position="58"/>
        <end position="80"/>
    </location>
</feature>
<keyword evidence="2" id="KW-1015">Disulfide bond</keyword>
<keyword evidence="1" id="KW-0245">EGF-like domain</keyword>
<evidence type="ECO:0000313" key="6">
    <source>
        <dbReference type="EMBL" id="CAG2212907.1"/>
    </source>
</evidence>
<dbReference type="EMBL" id="CAJPWZ010001319">
    <property type="protein sequence ID" value="CAG2212907.1"/>
    <property type="molecule type" value="Genomic_DNA"/>
</dbReference>
<dbReference type="InterPro" id="IPR042635">
    <property type="entry name" value="MEGF10/SREC1/2-like"/>
</dbReference>